<dbReference type="Proteomes" id="UP001596104">
    <property type="component" value="Unassembled WGS sequence"/>
</dbReference>
<proteinExistence type="predicted"/>
<organism evidence="1 2">
    <name type="scientific">Bosea vestrisii</name>
    <dbReference type="NCBI Taxonomy" id="151416"/>
    <lineage>
        <taxon>Bacteria</taxon>
        <taxon>Pseudomonadati</taxon>
        <taxon>Pseudomonadota</taxon>
        <taxon>Alphaproteobacteria</taxon>
        <taxon>Hyphomicrobiales</taxon>
        <taxon>Boseaceae</taxon>
        <taxon>Bosea</taxon>
    </lineage>
</organism>
<dbReference type="EMBL" id="JBHSLV010000002">
    <property type="protein sequence ID" value="MFC5391214.1"/>
    <property type="molecule type" value="Genomic_DNA"/>
</dbReference>
<keyword evidence="2" id="KW-1185">Reference proteome</keyword>
<dbReference type="RefSeq" id="WP_377005977.1">
    <property type="nucleotide sequence ID" value="NZ_JBHSLV010000002.1"/>
</dbReference>
<reference evidence="2" key="1">
    <citation type="journal article" date="2019" name="Int. J. Syst. Evol. Microbiol.">
        <title>The Global Catalogue of Microorganisms (GCM) 10K type strain sequencing project: providing services to taxonomists for standard genome sequencing and annotation.</title>
        <authorList>
            <consortium name="The Broad Institute Genomics Platform"/>
            <consortium name="The Broad Institute Genome Sequencing Center for Infectious Disease"/>
            <person name="Wu L."/>
            <person name="Ma J."/>
        </authorList>
    </citation>
    <scope>NUCLEOTIDE SEQUENCE [LARGE SCALE GENOMIC DNA]</scope>
    <source>
        <strain evidence="2">CGMCC 1.16326</strain>
    </source>
</reference>
<protein>
    <recommendedName>
        <fullName evidence="3">WYL domain-containing protein</fullName>
    </recommendedName>
</protein>
<evidence type="ECO:0000313" key="2">
    <source>
        <dbReference type="Proteomes" id="UP001596104"/>
    </source>
</evidence>
<comment type="caution">
    <text evidence="1">The sequence shown here is derived from an EMBL/GenBank/DDBJ whole genome shotgun (WGS) entry which is preliminary data.</text>
</comment>
<name>A0ABW0H556_9HYPH</name>
<evidence type="ECO:0000313" key="1">
    <source>
        <dbReference type="EMBL" id="MFC5391214.1"/>
    </source>
</evidence>
<accession>A0ABW0H556</accession>
<sequence length="181" mass="19960">MGFWERWHSALGSPTVADLGAPRSRSLKVIQAIRHRGTIVRTHSRYTSKNGRAYATVVISGSNRVSVHLSVNQNKRWHATYSLTAGQLEAALVVLGKALADTTLSADGRQYPRHAADSGRARAQLRRDLDDAVIWLTISQGSERFYQIPLDIRDAEAIFSCGFDALHDARALLRSLHSEGA</sequence>
<evidence type="ECO:0008006" key="3">
    <source>
        <dbReference type="Google" id="ProtNLM"/>
    </source>
</evidence>
<gene>
    <name evidence="1" type="ORF">ACFPPC_00990</name>
</gene>